<keyword evidence="1" id="KW-1133">Transmembrane helix</keyword>
<dbReference type="Pfam" id="PF04247">
    <property type="entry name" value="SirB"/>
    <property type="match status" value="1"/>
</dbReference>
<feature type="transmembrane region" description="Helical" evidence="1">
    <location>
        <begin position="6"/>
        <end position="25"/>
    </location>
</feature>
<dbReference type="PANTHER" id="PTHR39594">
    <property type="entry name" value="PROTEIN YCHQ"/>
    <property type="match status" value="1"/>
</dbReference>
<gene>
    <name evidence="2" type="ORF">F9817_02250</name>
</gene>
<organism evidence="2 3">
    <name type="scientific">Vibrio eleionomae</name>
    <dbReference type="NCBI Taxonomy" id="2653505"/>
    <lineage>
        <taxon>Bacteria</taxon>
        <taxon>Pseudomonadati</taxon>
        <taxon>Pseudomonadota</taxon>
        <taxon>Gammaproteobacteria</taxon>
        <taxon>Vibrionales</taxon>
        <taxon>Vibrionaceae</taxon>
        <taxon>Vibrio</taxon>
    </lineage>
</organism>
<protein>
    <recommendedName>
        <fullName evidence="4">Invasion protein</fullName>
    </recommendedName>
</protein>
<dbReference type="GO" id="GO:0005886">
    <property type="term" value="C:plasma membrane"/>
    <property type="evidence" value="ECO:0007669"/>
    <property type="project" value="TreeGrafter"/>
</dbReference>
<dbReference type="RefSeq" id="WP_161153341.1">
    <property type="nucleotide sequence ID" value="NZ_WEKT01000003.1"/>
</dbReference>
<comment type="caution">
    <text evidence="2">The sequence shown here is derived from an EMBL/GenBank/DDBJ whole genome shotgun (WGS) entry which is preliminary data.</text>
</comment>
<dbReference type="PANTHER" id="PTHR39594:SF1">
    <property type="entry name" value="PROTEIN YCHQ"/>
    <property type="match status" value="1"/>
</dbReference>
<dbReference type="PIRSF" id="PIRSF005610">
    <property type="entry name" value="SirB"/>
    <property type="match status" value="1"/>
</dbReference>
<evidence type="ECO:0000313" key="2">
    <source>
        <dbReference type="EMBL" id="MZI92025.1"/>
    </source>
</evidence>
<dbReference type="AlphaFoldDB" id="A0A7X4LHG2"/>
<proteinExistence type="predicted"/>
<sequence length="127" mass="14243">MYVSLKYLHLIAIAVSVFLLTLRYILMMMDSDKLQHKFLKVFPHIVDTVLLLSGVGLIFVTGFIPFTPAAPWMLDKLTCVVVYIVLGVFALKIGRNKMLRTFAFLGALGWLAMAGKIAVTKLPMFFS</sequence>
<accession>A0A7X4LHG2</accession>
<evidence type="ECO:0000313" key="3">
    <source>
        <dbReference type="Proteomes" id="UP000462621"/>
    </source>
</evidence>
<keyword evidence="1" id="KW-0472">Membrane</keyword>
<dbReference type="Proteomes" id="UP000462621">
    <property type="component" value="Unassembled WGS sequence"/>
</dbReference>
<evidence type="ECO:0000256" key="1">
    <source>
        <dbReference type="SAM" id="Phobius"/>
    </source>
</evidence>
<feature type="transmembrane region" description="Helical" evidence="1">
    <location>
        <begin position="72"/>
        <end position="91"/>
    </location>
</feature>
<feature type="transmembrane region" description="Helical" evidence="1">
    <location>
        <begin position="45"/>
        <end position="66"/>
    </location>
</feature>
<reference evidence="2 3" key="1">
    <citation type="submission" date="2019-10" db="EMBL/GenBank/DDBJ databases">
        <title>Vibrio sp. nov. isolated from a shrimp pond.</title>
        <authorList>
            <person name="Gomez-Gil B."/>
            <person name="Enciso-Ibarra J."/>
            <person name="Enciso-Ibarra K."/>
            <person name="Bolan-Mejia C."/>
        </authorList>
    </citation>
    <scope>NUCLEOTIDE SEQUENCE [LARGE SCALE GENOMIC DNA]</scope>
    <source>
        <strain evidence="2 3">CAIM 722</strain>
    </source>
</reference>
<keyword evidence="3" id="KW-1185">Reference proteome</keyword>
<name>A0A7X4LHG2_9VIBR</name>
<feature type="transmembrane region" description="Helical" evidence="1">
    <location>
        <begin position="98"/>
        <end position="119"/>
    </location>
</feature>
<keyword evidence="1" id="KW-0812">Transmembrane</keyword>
<evidence type="ECO:0008006" key="4">
    <source>
        <dbReference type="Google" id="ProtNLM"/>
    </source>
</evidence>
<dbReference type="InterPro" id="IPR007360">
    <property type="entry name" value="SirB"/>
</dbReference>
<dbReference type="EMBL" id="WEKT01000003">
    <property type="protein sequence ID" value="MZI92025.1"/>
    <property type="molecule type" value="Genomic_DNA"/>
</dbReference>